<dbReference type="AlphaFoldDB" id="D1AZ22"/>
<feature type="domain" description="PilZ" evidence="1">
    <location>
        <begin position="255"/>
        <end position="358"/>
    </location>
</feature>
<dbReference type="STRING" id="525898.Sdel_0122"/>
<dbReference type="Pfam" id="PF07238">
    <property type="entry name" value="PilZ"/>
    <property type="match status" value="1"/>
</dbReference>
<dbReference type="KEGG" id="sdl:Sdel_0122"/>
<dbReference type="OrthoDB" id="5337976at2"/>
<organism evidence="2 3">
    <name type="scientific">Sulfurospirillum deleyianum (strain ATCC 51133 / DSM 6946 / 5175)</name>
    <dbReference type="NCBI Taxonomy" id="525898"/>
    <lineage>
        <taxon>Bacteria</taxon>
        <taxon>Pseudomonadati</taxon>
        <taxon>Campylobacterota</taxon>
        <taxon>Epsilonproteobacteria</taxon>
        <taxon>Campylobacterales</taxon>
        <taxon>Sulfurospirillaceae</taxon>
        <taxon>Sulfurospirillum</taxon>
    </lineage>
</organism>
<evidence type="ECO:0000313" key="2">
    <source>
        <dbReference type="EMBL" id="ACZ11160.1"/>
    </source>
</evidence>
<name>D1AZ22_SULD5</name>
<dbReference type="EMBL" id="CP001816">
    <property type="protein sequence ID" value="ACZ11160.1"/>
    <property type="molecule type" value="Genomic_DNA"/>
</dbReference>
<sequence length="378" mass="44035">MENGALLEEEKGSFLVHSQLFLKAFENSFMEYFSTLWKKLNHETHDEEIERLGKTLYESLFKCDQEIAFLRNELLVTMRYDEIKMQFLVTRSLFYVIEQYIAFCHEHKSVSYLELLCECIQRFIAVCEQKETNSSLVESFNDFVFSGDVLLTHTNTIIESFHRMQNADEKIIFLNLYKGVPISSEATIVAIEGESVSFKVDALQAIAIKLDNHAFIVKNNYFSKHMKADVLSYNFQTNTVTLSNFIYLLNMPALQRESIRVHPDIVATVHLHQFNTVQTSGRLYDLSMNGLGVVSNENNGIFVGAHVMIEFELNGMSNDRKIELQGEVINIIEYNNSYRYCMRIFPDRIMSQKILDYITKREKEILEELQSELQEYTI</sequence>
<dbReference type="GO" id="GO:0035438">
    <property type="term" value="F:cyclic-di-GMP binding"/>
    <property type="evidence" value="ECO:0007669"/>
    <property type="project" value="InterPro"/>
</dbReference>
<keyword evidence="3" id="KW-1185">Reference proteome</keyword>
<evidence type="ECO:0000313" key="3">
    <source>
        <dbReference type="Proteomes" id="UP000002222"/>
    </source>
</evidence>
<reference evidence="2 3" key="2">
    <citation type="journal article" date="2010" name="Stand. Genomic Sci.">
        <title>Complete genome sequence of Sulfurospirillum deleyianum type strain (5175).</title>
        <authorList>
            <person name="Sikorski J."/>
            <person name="Lapidus A."/>
            <person name="Copeland A."/>
            <person name="Glavina Del Rio T."/>
            <person name="Nolan M."/>
            <person name="Lucas S."/>
            <person name="Chen F."/>
            <person name="Tice H."/>
            <person name="Cheng J.F."/>
            <person name="Saunders E."/>
            <person name="Bruce D."/>
            <person name="Goodwin L."/>
            <person name="Pitluck S."/>
            <person name="Ovchinnikova G."/>
            <person name="Pati A."/>
            <person name="Ivanova N."/>
            <person name="Mavromatis K."/>
            <person name="Chen A."/>
            <person name="Palaniappan K."/>
            <person name="Chain P."/>
            <person name="Land M."/>
            <person name="Hauser L."/>
            <person name="Chang Y.J."/>
            <person name="Jeffries C.D."/>
            <person name="Brettin T."/>
            <person name="Detter J.C."/>
            <person name="Han C."/>
            <person name="Rohde M."/>
            <person name="Lang E."/>
            <person name="Spring S."/>
            <person name="Goker M."/>
            <person name="Bristow J."/>
            <person name="Eisen J.A."/>
            <person name="Markowitz V."/>
            <person name="Hugenholtz P."/>
            <person name="Kyrpides N.C."/>
            <person name="Klenk H.P."/>
        </authorList>
    </citation>
    <scope>NUCLEOTIDE SEQUENCE [LARGE SCALE GENOMIC DNA]</scope>
    <source>
        <strain evidence="3">ATCC 51133 / DSM 6946 / 5175</strain>
    </source>
</reference>
<dbReference type="RefSeq" id="WP_012855926.1">
    <property type="nucleotide sequence ID" value="NC_013512.1"/>
</dbReference>
<dbReference type="Gene3D" id="2.40.10.220">
    <property type="entry name" value="predicted glycosyltransferase like domains"/>
    <property type="match status" value="1"/>
</dbReference>
<reference evidence="3" key="1">
    <citation type="submission" date="2009-11" db="EMBL/GenBank/DDBJ databases">
        <title>The complete genome of Sulfurospirillum deleyianum DSM 6946.</title>
        <authorList>
            <consortium name="US DOE Joint Genome Institute (JGI-PGF)"/>
            <person name="Lucas S."/>
            <person name="Copeland A."/>
            <person name="Lapidus A."/>
            <person name="Glavina del Rio T."/>
            <person name="Dalin E."/>
            <person name="Tice H."/>
            <person name="Bruce D."/>
            <person name="Goodwin L."/>
            <person name="Pitluck S."/>
            <person name="Kyrpides N."/>
            <person name="Mavromatis K."/>
            <person name="Ivanova N."/>
            <person name="Ovchinnikova G."/>
            <person name="Munk A.C."/>
            <person name="Lu M."/>
            <person name="Brettin T."/>
            <person name="Detter J.C."/>
            <person name="Han C."/>
            <person name="Tapia R."/>
            <person name="Larimer F."/>
            <person name="Land M."/>
            <person name="Hauser L."/>
            <person name="Markowitz V."/>
            <person name="Cheng J.F."/>
            <person name="Hugenholtz P."/>
            <person name="Woyke T."/>
            <person name="Wu D."/>
            <person name="Aumann P."/>
            <person name="Schneider S."/>
            <person name="Lang E."/>
            <person name="Spring S."/>
            <person name="Klenk H.P."/>
            <person name="Eisen J.A."/>
        </authorList>
    </citation>
    <scope>NUCLEOTIDE SEQUENCE [LARGE SCALE GENOMIC DNA]</scope>
    <source>
        <strain evidence="3">ATCC 51133 / DSM 6946 / 5175</strain>
    </source>
</reference>
<dbReference type="SUPFAM" id="SSF141371">
    <property type="entry name" value="PilZ domain-like"/>
    <property type="match status" value="1"/>
</dbReference>
<accession>D1AZ22</accession>
<evidence type="ECO:0000259" key="1">
    <source>
        <dbReference type="Pfam" id="PF07238"/>
    </source>
</evidence>
<proteinExistence type="predicted"/>
<dbReference type="eggNOG" id="COG3706">
    <property type="taxonomic scope" value="Bacteria"/>
</dbReference>
<gene>
    <name evidence="2" type="ordered locus">Sdel_0122</name>
</gene>
<dbReference type="InterPro" id="IPR009875">
    <property type="entry name" value="PilZ_domain"/>
</dbReference>
<dbReference type="HOGENOM" id="CLU_060746_0_0_7"/>
<protein>
    <submittedName>
        <fullName evidence="2">Type IV pilus assembly PilZ</fullName>
    </submittedName>
</protein>
<dbReference type="Proteomes" id="UP000002222">
    <property type="component" value="Chromosome"/>
</dbReference>